<evidence type="ECO:0000256" key="4">
    <source>
        <dbReference type="ARBA" id="ARBA00023125"/>
    </source>
</evidence>
<accession>A0A1J6JTQ7</accession>
<dbReference type="GO" id="GO:0005634">
    <property type="term" value="C:nucleus"/>
    <property type="evidence" value="ECO:0007669"/>
    <property type="project" value="UniProtKB-SubCell"/>
</dbReference>
<dbReference type="KEGG" id="nau:109220025"/>
<evidence type="ECO:0000259" key="8">
    <source>
        <dbReference type="PROSITE" id="PS50090"/>
    </source>
</evidence>
<dbReference type="FunFam" id="1.10.10.60:FF:000047">
    <property type="entry name" value="Myb transcription factor"/>
    <property type="match status" value="1"/>
</dbReference>
<feature type="region of interest" description="Disordered" evidence="7">
    <location>
        <begin position="118"/>
        <end position="155"/>
    </location>
</feature>
<evidence type="ECO:0000256" key="1">
    <source>
        <dbReference type="ARBA" id="ARBA00004123"/>
    </source>
</evidence>
<feature type="domain" description="HTH myb-type" evidence="9">
    <location>
        <begin position="66"/>
        <end position="116"/>
    </location>
</feature>
<comment type="subcellular location">
    <subcellularLocation>
        <location evidence="1">Nucleus</location>
    </subcellularLocation>
</comment>
<evidence type="ECO:0000256" key="6">
    <source>
        <dbReference type="ARBA" id="ARBA00023242"/>
    </source>
</evidence>
<dbReference type="AlphaFoldDB" id="A0A1J6JTQ7"/>
<organism evidence="10 11">
    <name type="scientific">Nicotiana attenuata</name>
    <name type="common">Coyote tobacco</name>
    <dbReference type="NCBI Taxonomy" id="49451"/>
    <lineage>
        <taxon>Eukaryota</taxon>
        <taxon>Viridiplantae</taxon>
        <taxon>Streptophyta</taxon>
        <taxon>Embryophyta</taxon>
        <taxon>Tracheophyta</taxon>
        <taxon>Spermatophyta</taxon>
        <taxon>Magnoliopsida</taxon>
        <taxon>eudicotyledons</taxon>
        <taxon>Gunneridae</taxon>
        <taxon>Pentapetalae</taxon>
        <taxon>asterids</taxon>
        <taxon>lamiids</taxon>
        <taxon>Solanales</taxon>
        <taxon>Solanaceae</taxon>
        <taxon>Nicotianoideae</taxon>
        <taxon>Nicotianeae</taxon>
        <taxon>Nicotiana</taxon>
    </lineage>
</organism>
<dbReference type="InterPro" id="IPR001005">
    <property type="entry name" value="SANT/Myb"/>
</dbReference>
<feature type="compositionally biased region" description="Basic and acidic residues" evidence="7">
    <location>
        <begin position="124"/>
        <end position="138"/>
    </location>
</feature>
<comment type="caution">
    <text evidence="10">The sequence shown here is derived from an EMBL/GenBank/DDBJ whole genome shotgun (WGS) entry which is preliminary data.</text>
</comment>
<dbReference type="SMART" id="SM00717">
    <property type="entry name" value="SANT"/>
    <property type="match status" value="2"/>
</dbReference>
<keyword evidence="11" id="KW-1185">Reference proteome</keyword>
<dbReference type="GO" id="GO:0000976">
    <property type="term" value="F:transcription cis-regulatory region binding"/>
    <property type="evidence" value="ECO:0007669"/>
    <property type="project" value="UniProtKB-ARBA"/>
</dbReference>
<dbReference type="SMR" id="A0A1J6JTQ7"/>
<dbReference type="GO" id="GO:0010597">
    <property type="term" value="P:green leaf volatile biosynthetic process"/>
    <property type="evidence" value="ECO:0007669"/>
    <property type="project" value="UniProtKB-ARBA"/>
</dbReference>
<evidence type="ECO:0000256" key="5">
    <source>
        <dbReference type="ARBA" id="ARBA00023163"/>
    </source>
</evidence>
<dbReference type="SUPFAM" id="SSF46689">
    <property type="entry name" value="Homeodomain-like"/>
    <property type="match status" value="1"/>
</dbReference>
<keyword evidence="5" id="KW-0804">Transcription</keyword>
<name>A0A1J6JTQ7_NICAT</name>
<evidence type="ECO:0000256" key="2">
    <source>
        <dbReference type="ARBA" id="ARBA00022737"/>
    </source>
</evidence>
<feature type="domain" description="HTH myb-type" evidence="9">
    <location>
        <begin position="9"/>
        <end position="65"/>
    </location>
</feature>
<sequence length="426" mass="48001">MGRHSCCYKQKLRKGLWSPEEDEKLIKHITKYGHGCWSSVPKLAGLQRCGKSCRLRWINYLRPDLKRGTFSQEEENLIIELHAVLGNKWSQIATRLPGRTDNEIKNLWNSSIKKKLRQRGIDPNTHKPLSEVENEEKASANSNNKNTDKVSESSNNDQLNFVEAAHENGFSIEKPKPSSMTIMDRYPLIETNNIAPPTHEFFTTNCKSPDFANYLSFQHLNNYTPNTNILFSNKNSAHDMVSDHQFNCSLSPMSNSMLITSPLARIKSPSLTTLPPTDSSFNINKFQNWEACTISSNSNGSSNSIELQSNCSFFDNNAAAFAWGSSTAATDGSGKPEREEIKWSEYLQTPFSLGSNTIQNHQISSQHQADLYNNETKSETQFMTQGSLGTTTTWLQNQPQQSSLQTANLYNSNTYQRLPAAFGQFS</sequence>
<dbReference type="GeneID" id="109220025"/>
<evidence type="ECO:0000313" key="11">
    <source>
        <dbReference type="Proteomes" id="UP000187609"/>
    </source>
</evidence>
<dbReference type="Proteomes" id="UP000187609">
    <property type="component" value="Unassembled WGS sequence"/>
</dbReference>
<keyword evidence="4" id="KW-0238">DNA-binding</keyword>
<evidence type="ECO:0000256" key="3">
    <source>
        <dbReference type="ARBA" id="ARBA00023015"/>
    </source>
</evidence>
<evidence type="ECO:0000259" key="9">
    <source>
        <dbReference type="PROSITE" id="PS51294"/>
    </source>
</evidence>
<dbReference type="PANTHER" id="PTHR47997:SF75">
    <property type="entry name" value="MYB DOMAIN PROTEIN 55"/>
    <property type="match status" value="1"/>
</dbReference>
<feature type="domain" description="Myb-like" evidence="8">
    <location>
        <begin position="9"/>
        <end position="61"/>
    </location>
</feature>
<reference evidence="10" key="1">
    <citation type="submission" date="2016-11" db="EMBL/GenBank/DDBJ databases">
        <title>The genome of Nicotiana attenuata.</title>
        <authorList>
            <person name="Xu S."/>
            <person name="Brockmoeller T."/>
            <person name="Gaquerel E."/>
            <person name="Navarro A."/>
            <person name="Kuhl H."/>
            <person name="Gase K."/>
            <person name="Ling Z."/>
            <person name="Zhou W."/>
            <person name="Kreitzer C."/>
            <person name="Stanke M."/>
            <person name="Tang H."/>
            <person name="Lyons E."/>
            <person name="Pandey P."/>
            <person name="Pandey S.P."/>
            <person name="Timmermann B."/>
            <person name="Baldwin I.T."/>
        </authorList>
    </citation>
    <scope>NUCLEOTIDE SEQUENCE [LARGE SCALE GENOMIC DNA]</scope>
    <source>
        <strain evidence="10">UT</strain>
    </source>
</reference>
<dbReference type="FunFam" id="1.10.10.60:FF:000221">
    <property type="entry name" value="MYB transcription factor"/>
    <property type="match status" value="1"/>
</dbReference>
<dbReference type="PANTHER" id="PTHR47997">
    <property type="entry name" value="MYB DOMAIN PROTEIN 55"/>
    <property type="match status" value="1"/>
</dbReference>
<evidence type="ECO:0000256" key="7">
    <source>
        <dbReference type="SAM" id="MobiDB-lite"/>
    </source>
</evidence>
<keyword evidence="3" id="KW-0805">Transcription regulation</keyword>
<dbReference type="InterPro" id="IPR051953">
    <property type="entry name" value="Plant_SW-associated_TFs"/>
</dbReference>
<dbReference type="OrthoDB" id="2143914at2759"/>
<dbReference type="EMBL" id="MJEQ01005162">
    <property type="protein sequence ID" value="OIT20550.1"/>
    <property type="molecule type" value="Genomic_DNA"/>
</dbReference>
<keyword evidence="6" id="KW-0539">Nucleus</keyword>
<dbReference type="CDD" id="cd00167">
    <property type="entry name" value="SANT"/>
    <property type="match status" value="2"/>
</dbReference>
<dbReference type="Gene3D" id="1.10.10.60">
    <property type="entry name" value="Homeodomain-like"/>
    <property type="match status" value="2"/>
</dbReference>
<feature type="domain" description="Myb-like" evidence="8">
    <location>
        <begin position="62"/>
        <end position="112"/>
    </location>
</feature>
<evidence type="ECO:0000313" key="10">
    <source>
        <dbReference type="EMBL" id="OIT20550.1"/>
    </source>
</evidence>
<gene>
    <name evidence="10" type="primary">MYB86_0</name>
    <name evidence="10" type="ORF">A4A49_38619</name>
</gene>
<dbReference type="Gramene" id="OIT20550">
    <property type="protein sequence ID" value="OIT20550"/>
    <property type="gene ID" value="A4A49_38619"/>
</dbReference>
<dbReference type="InterPro" id="IPR017930">
    <property type="entry name" value="Myb_dom"/>
</dbReference>
<proteinExistence type="predicted"/>
<keyword evidence="2" id="KW-0677">Repeat</keyword>
<dbReference type="OMA" id="SDHQFNC"/>
<dbReference type="PROSITE" id="PS51294">
    <property type="entry name" value="HTH_MYB"/>
    <property type="match status" value="2"/>
</dbReference>
<dbReference type="PROSITE" id="PS50090">
    <property type="entry name" value="MYB_LIKE"/>
    <property type="match status" value="2"/>
</dbReference>
<dbReference type="Pfam" id="PF00249">
    <property type="entry name" value="Myb_DNA-binding"/>
    <property type="match status" value="2"/>
</dbReference>
<protein>
    <submittedName>
        <fullName evidence="10">Transcription factor myb86</fullName>
    </submittedName>
</protein>
<dbReference type="InterPro" id="IPR009057">
    <property type="entry name" value="Homeodomain-like_sf"/>
</dbReference>